<protein>
    <submittedName>
        <fullName evidence="2">Uncharacterized protein</fullName>
    </submittedName>
</protein>
<feature type="transmembrane region" description="Helical" evidence="1">
    <location>
        <begin position="12"/>
        <end position="33"/>
    </location>
</feature>
<keyword evidence="1" id="KW-0472">Membrane</keyword>
<organism evidence="2 3">
    <name type="scientific">Gossypium darwinii</name>
    <name type="common">Darwin's cotton</name>
    <name type="synonym">Gossypium barbadense var. darwinii</name>
    <dbReference type="NCBI Taxonomy" id="34276"/>
    <lineage>
        <taxon>Eukaryota</taxon>
        <taxon>Viridiplantae</taxon>
        <taxon>Streptophyta</taxon>
        <taxon>Embryophyta</taxon>
        <taxon>Tracheophyta</taxon>
        <taxon>Spermatophyta</taxon>
        <taxon>Magnoliopsida</taxon>
        <taxon>eudicotyledons</taxon>
        <taxon>Gunneridae</taxon>
        <taxon>Pentapetalae</taxon>
        <taxon>rosids</taxon>
        <taxon>malvids</taxon>
        <taxon>Malvales</taxon>
        <taxon>Malvaceae</taxon>
        <taxon>Malvoideae</taxon>
        <taxon>Gossypium</taxon>
    </lineage>
</organism>
<evidence type="ECO:0000313" key="3">
    <source>
        <dbReference type="Proteomes" id="UP000323506"/>
    </source>
</evidence>
<dbReference type="EMBL" id="CM017705">
    <property type="protein sequence ID" value="TYG69582.1"/>
    <property type="molecule type" value="Genomic_DNA"/>
</dbReference>
<reference evidence="2 3" key="1">
    <citation type="submission" date="2019-06" db="EMBL/GenBank/DDBJ databases">
        <title>WGS assembly of Gossypium darwinii.</title>
        <authorList>
            <person name="Chen Z.J."/>
            <person name="Sreedasyam A."/>
            <person name="Ando A."/>
            <person name="Song Q."/>
            <person name="De L."/>
            <person name="Hulse-Kemp A."/>
            <person name="Ding M."/>
            <person name="Ye W."/>
            <person name="Kirkbride R."/>
            <person name="Jenkins J."/>
            <person name="Plott C."/>
            <person name="Lovell J."/>
            <person name="Lin Y.-M."/>
            <person name="Vaughn R."/>
            <person name="Liu B."/>
            <person name="Li W."/>
            <person name="Simpson S."/>
            <person name="Scheffler B."/>
            <person name="Saski C."/>
            <person name="Grover C."/>
            <person name="Hu G."/>
            <person name="Conover J."/>
            <person name="Carlson J."/>
            <person name="Shu S."/>
            <person name="Boston L."/>
            <person name="Williams M."/>
            <person name="Peterson D."/>
            <person name="Mcgee K."/>
            <person name="Jones D."/>
            <person name="Wendel J."/>
            <person name="Stelly D."/>
            <person name="Grimwood J."/>
            <person name="Schmutz J."/>
        </authorList>
    </citation>
    <scope>NUCLEOTIDE SEQUENCE [LARGE SCALE GENOMIC DNA]</scope>
    <source>
        <strain evidence="2">1808015.09</strain>
    </source>
</reference>
<evidence type="ECO:0000313" key="2">
    <source>
        <dbReference type="EMBL" id="TYG69582.1"/>
    </source>
</evidence>
<sequence>MASKLRRWSKDIYISALLGVLLYVTLTTCFHGLHNYLEEHTQVNLADNSVKRQGLVVRSVRDGFTALAIRFLHFLVAKLLQFRHVLLLHHPVPFMPITFWLAFMLSIFHQSL</sequence>
<keyword evidence="1" id="KW-0812">Transmembrane</keyword>
<keyword evidence="1" id="KW-1133">Transmembrane helix</keyword>
<feature type="transmembrane region" description="Helical" evidence="1">
    <location>
        <begin position="92"/>
        <end position="109"/>
    </location>
</feature>
<dbReference type="AlphaFoldDB" id="A0A5D2CMY0"/>
<keyword evidence="3" id="KW-1185">Reference proteome</keyword>
<proteinExistence type="predicted"/>
<gene>
    <name evidence="2" type="ORF">ES288_D05G242300v1</name>
</gene>
<accession>A0A5D2CMY0</accession>
<evidence type="ECO:0000256" key="1">
    <source>
        <dbReference type="SAM" id="Phobius"/>
    </source>
</evidence>
<dbReference type="Proteomes" id="UP000323506">
    <property type="component" value="Chromosome D05"/>
</dbReference>
<name>A0A5D2CMY0_GOSDA</name>